<feature type="binding site" evidence="5">
    <location>
        <position position="43"/>
    </location>
    <ligand>
        <name>ATP</name>
        <dbReference type="ChEBI" id="CHEBI:30616"/>
    </ligand>
</feature>
<evidence type="ECO:0000256" key="6">
    <source>
        <dbReference type="SAM" id="MobiDB-lite"/>
    </source>
</evidence>
<evidence type="ECO:0000256" key="2">
    <source>
        <dbReference type="ARBA" id="ARBA00022741"/>
    </source>
</evidence>
<dbReference type="AlphaFoldDB" id="A0A928W008"/>
<keyword evidence="3 8" id="KW-0418">Kinase</keyword>
<feature type="domain" description="Protein kinase" evidence="7">
    <location>
        <begin position="14"/>
        <end position="273"/>
    </location>
</feature>
<keyword evidence="1" id="KW-0808">Transferase</keyword>
<proteinExistence type="predicted"/>
<organism evidence="8 9">
    <name type="scientific">Zarconia navalis LEGE 11467</name>
    <dbReference type="NCBI Taxonomy" id="1828826"/>
    <lineage>
        <taxon>Bacteria</taxon>
        <taxon>Bacillati</taxon>
        <taxon>Cyanobacteriota</taxon>
        <taxon>Cyanophyceae</taxon>
        <taxon>Oscillatoriophycideae</taxon>
        <taxon>Oscillatoriales</taxon>
        <taxon>Oscillatoriales incertae sedis</taxon>
        <taxon>Zarconia</taxon>
        <taxon>Zarconia navalis</taxon>
    </lineage>
</organism>
<dbReference type="PANTHER" id="PTHR43289:SF34">
    <property type="entry name" value="SERINE_THREONINE-PROTEIN KINASE YBDM-RELATED"/>
    <property type="match status" value="1"/>
</dbReference>
<feature type="region of interest" description="Disordered" evidence="6">
    <location>
        <begin position="365"/>
        <end position="548"/>
    </location>
</feature>
<evidence type="ECO:0000313" key="9">
    <source>
        <dbReference type="Proteomes" id="UP000621799"/>
    </source>
</evidence>
<dbReference type="SMART" id="SM00220">
    <property type="entry name" value="S_TKc"/>
    <property type="match status" value="1"/>
</dbReference>
<dbReference type="Proteomes" id="UP000621799">
    <property type="component" value="Unassembled WGS sequence"/>
</dbReference>
<dbReference type="InterPro" id="IPR000719">
    <property type="entry name" value="Prot_kinase_dom"/>
</dbReference>
<feature type="compositionally biased region" description="Basic and acidic residues" evidence="6">
    <location>
        <begin position="388"/>
        <end position="398"/>
    </location>
</feature>
<keyword evidence="4 5" id="KW-0067">ATP-binding</keyword>
<evidence type="ECO:0000256" key="5">
    <source>
        <dbReference type="PROSITE-ProRule" id="PRU10141"/>
    </source>
</evidence>
<dbReference type="Pfam" id="PF00069">
    <property type="entry name" value="Pkinase"/>
    <property type="match status" value="1"/>
</dbReference>
<keyword evidence="8" id="KW-0723">Serine/threonine-protein kinase</keyword>
<dbReference type="GO" id="GO:0005524">
    <property type="term" value="F:ATP binding"/>
    <property type="evidence" value="ECO:0007669"/>
    <property type="project" value="UniProtKB-UniRule"/>
</dbReference>
<feature type="compositionally biased region" description="Basic and acidic residues" evidence="6">
    <location>
        <begin position="525"/>
        <end position="538"/>
    </location>
</feature>
<evidence type="ECO:0000256" key="1">
    <source>
        <dbReference type="ARBA" id="ARBA00022679"/>
    </source>
</evidence>
<feature type="compositionally biased region" description="Polar residues" evidence="6">
    <location>
        <begin position="539"/>
        <end position="548"/>
    </location>
</feature>
<dbReference type="PROSITE" id="PS00107">
    <property type="entry name" value="PROTEIN_KINASE_ATP"/>
    <property type="match status" value="1"/>
</dbReference>
<dbReference type="PROSITE" id="PS50011">
    <property type="entry name" value="PROTEIN_KINASE_DOM"/>
    <property type="match status" value="1"/>
</dbReference>
<dbReference type="Gene3D" id="3.30.200.20">
    <property type="entry name" value="Phosphorylase Kinase, domain 1"/>
    <property type="match status" value="1"/>
</dbReference>
<dbReference type="GO" id="GO:0004674">
    <property type="term" value="F:protein serine/threonine kinase activity"/>
    <property type="evidence" value="ECO:0007669"/>
    <property type="project" value="UniProtKB-KW"/>
</dbReference>
<gene>
    <name evidence="8" type="ORF">IQ235_08440</name>
</gene>
<accession>A0A928W008</accession>
<sequence>MNLTAGTVLQNGKYAIRATLGQGYFGTTYRAVHANLEQPVVIKTLSESLRHYAQFDRFQQRFIQQIQRIAQCQHSNLARVLDLFYEGGQVFAVMDYIPGPTLAQVMRTGQPLPIPLALYYIRQVGAALGVLHRNNVLHLDIKPDNIIRRSGRHRVIPIDFGISQGFTVGAAQTHAGLLSAGYAPLEQYDPQGKRTPATDVYALAATLYHLIAGQPPVTAPLRDRIPLPSPKQFQRDISSEVESAILQGLELNVEQRVPTVEAWLKLFPRESNVVREMAVAPTLEENLASKGVLNGKTARTAPKEDEPQPVAVARTAGADAADEIEIQETWRPGLRPWIPALFATTSLISGIGGASYVFSMQSNAASRTSSDRPEIGKSLPGRGFRPQVRLEDTSKEPEFVEEAIPSEPERSSWDDPSDYSADYPSDSREFSNTSEPASYQDEPTYRRYDRYEQPSHRWDEPQYDGYAPEPEPIVPEKPFIGSSESSLSEVERPPNAVEVPSPAWENPVKTQSDRSSEYPATLDFSEPKFDRFPVEKSNKPSTGNVGHI</sequence>
<reference evidence="8" key="1">
    <citation type="submission" date="2020-10" db="EMBL/GenBank/DDBJ databases">
        <authorList>
            <person name="Castelo-Branco R."/>
            <person name="Eusebio N."/>
            <person name="Adriana R."/>
            <person name="Vieira A."/>
            <person name="Brugerolle De Fraissinette N."/>
            <person name="Rezende De Castro R."/>
            <person name="Schneider M.P."/>
            <person name="Vasconcelos V."/>
            <person name="Leao P.N."/>
        </authorList>
    </citation>
    <scope>NUCLEOTIDE SEQUENCE</scope>
    <source>
        <strain evidence="8">LEGE 11467</strain>
    </source>
</reference>
<name>A0A928W008_9CYAN</name>
<keyword evidence="9" id="KW-1185">Reference proteome</keyword>
<dbReference type="CDD" id="cd14014">
    <property type="entry name" value="STKc_PknB_like"/>
    <property type="match status" value="1"/>
</dbReference>
<dbReference type="PANTHER" id="PTHR43289">
    <property type="entry name" value="MITOGEN-ACTIVATED PROTEIN KINASE KINASE KINASE 20-RELATED"/>
    <property type="match status" value="1"/>
</dbReference>
<evidence type="ECO:0000256" key="4">
    <source>
        <dbReference type="ARBA" id="ARBA00022840"/>
    </source>
</evidence>
<dbReference type="Gene3D" id="1.10.510.10">
    <property type="entry name" value="Transferase(Phosphotransferase) domain 1"/>
    <property type="match status" value="1"/>
</dbReference>
<dbReference type="SUPFAM" id="SSF56112">
    <property type="entry name" value="Protein kinase-like (PK-like)"/>
    <property type="match status" value="1"/>
</dbReference>
<dbReference type="RefSeq" id="WP_264321044.1">
    <property type="nucleotide sequence ID" value="NZ_JADEXN010000120.1"/>
</dbReference>
<dbReference type="InterPro" id="IPR017441">
    <property type="entry name" value="Protein_kinase_ATP_BS"/>
</dbReference>
<feature type="compositionally biased region" description="Basic and acidic residues" evidence="6">
    <location>
        <begin position="443"/>
        <end position="460"/>
    </location>
</feature>
<evidence type="ECO:0000313" key="8">
    <source>
        <dbReference type="EMBL" id="MBE9040805.1"/>
    </source>
</evidence>
<evidence type="ECO:0000256" key="3">
    <source>
        <dbReference type="ARBA" id="ARBA00022777"/>
    </source>
</evidence>
<comment type="caution">
    <text evidence="8">The sequence shown here is derived from an EMBL/GenBank/DDBJ whole genome shotgun (WGS) entry which is preliminary data.</text>
</comment>
<evidence type="ECO:0000259" key="7">
    <source>
        <dbReference type="PROSITE" id="PS50011"/>
    </source>
</evidence>
<protein>
    <submittedName>
        <fullName evidence="8">Serine/threonine protein kinase</fullName>
    </submittedName>
</protein>
<keyword evidence="2 5" id="KW-0547">Nucleotide-binding</keyword>
<dbReference type="InterPro" id="IPR011009">
    <property type="entry name" value="Kinase-like_dom_sf"/>
</dbReference>
<dbReference type="EMBL" id="JADEXN010000120">
    <property type="protein sequence ID" value="MBE9040805.1"/>
    <property type="molecule type" value="Genomic_DNA"/>
</dbReference>